<gene>
    <name evidence="1" type="ORF">BU25DRAFT_416300</name>
</gene>
<keyword evidence="2" id="KW-1185">Reference proteome</keyword>
<dbReference type="EMBL" id="MU006759">
    <property type="protein sequence ID" value="KAF2621198.1"/>
    <property type="molecule type" value="Genomic_DNA"/>
</dbReference>
<organism evidence="1 2">
    <name type="scientific">Macroventuria anomochaeta</name>
    <dbReference type="NCBI Taxonomy" id="301207"/>
    <lineage>
        <taxon>Eukaryota</taxon>
        <taxon>Fungi</taxon>
        <taxon>Dikarya</taxon>
        <taxon>Ascomycota</taxon>
        <taxon>Pezizomycotina</taxon>
        <taxon>Dothideomycetes</taxon>
        <taxon>Pleosporomycetidae</taxon>
        <taxon>Pleosporales</taxon>
        <taxon>Pleosporineae</taxon>
        <taxon>Didymellaceae</taxon>
        <taxon>Macroventuria</taxon>
    </lineage>
</organism>
<accession>A0ACB6RH80</accession>
<protein>
    <submittedName>
        <fullName evidence="1">Uncharacterized protein</fullName>
    </submittedName>
</protein>
<dbReference type="Proteomes" id="UP000799754">
    <property type="component" value="Unassembled WGS sequence"/>
</dbReference>
<proteinExistence type="predicted"/>
<name>A0ACB6RH80_9PLEO</name>
<sequence length="59" mass="6841">MDVERCVSLHNETLLHGWTHSGRSADTFESQCHTWYNSDPTEAEIVRKDLSLDLFDFLS</sequence>
<evidence type="ECO:0000313" key="1">
    <source>
        <dbReference type="EMBL" id="KAF2621198.1"/>
    </source>
</evidence>
<comment type="caution">
    <text evidence="1">The sequence shown here is derived from an EMBL/GenBank/DDBJ whole genome shotgun (WGS) entry which is preliminary data.</text>
</comment>
<reference evidence="1" key="1">
    <citation type="journal article" date="2020" name="Stud. Mycol.">
        <title>101 Dothideomycetes genomes: a test case for predicting lifestyles and emergence of pathogens.</title>
        <authorList>
            <person name="Haridas S."/>
            <person name="Albert R."/>
            <person name="Binder M."/>
            <person name="Bloem J."/>
            <person name="Labutti K."/>
            <person name="Salamov A."/>
            <person name="Andreopoulos B."/>
            <person name="Baker S."/>
            <person name="Barry K."/>
            <person name="Bills G."/>
            <person name="Bluhm B."/>
            <person name="Cannon C."/>
            <person name="Castanera R."/>
            <person name="Culley D."/>
            <person name="Daum C."/>
            <person name="Ezra D."/>
            <person name="Gonzalez J."/>
            <person name="Henrissat B."/>
            <person name="Kuo A."/>
            <person name="Liang C."/>
            <person name="Lipzen A."/>
            <person name="Lutzoni F."/>
            <person name="Magnuson J."/>
            <person name="Mondo S."/>
            <person name="Nolan M."/>
            <person name="Ohm R."/>
            <person name="Pangilinan J."/>
            <person name="Park H.-J."/>
            <person name="Ramirez L."/>
            <person name="Alfaro M."/>
            <person name="Sun H."/>
            <person name="Tritt A."/>
            <person name="Yoshinaga Y."/>
            <person name="Zwiers L.-H."/>
            <person name="Turgeon B."/>
            <person name="Goodwin S."/>
            <person name="Spatafora J."/>
            <person name="Crous P."/>
            <person name="Grigoriev I."/>
        </authorList>
    </citation>
    <scope>NUCLEOTIDE SEQUENCE</scope>
    <source>
        <strain evidence="1">CBS 525.71</strain>
    </source>
</reference>
<evidence type="ECO:0000313" key="2">
    <source>
        <dbReference type="Proteomes" id="UP000799754"/>
    </source>
</evidence>